<dbReference type="SMART" id="SM00463">
    <property type="entry name" value="SMR"/>
    <property type="match status" value="1"/>
</dbReference>
<evidence type="ECO:0000259" key="6">
    <source>
        <dbReference type="PROSITE" id="PS50828"/>
    </source>
</evidence>
<evidence type="ECO:0000256" key="4">
    <source>
        <dbReference type="ARBA" id="ARBA00022801"/>
    </source>
</evidence>
<dbReference type="EMBL" id="JAVRHX010000001">
    <property type="protein sequence ID" value="MDT0593901.1"/>
    <property type="molecule type" value="Genomic_DNA"/>
</dbReference>
<dbReference type="GO" id="GO:0004519">
    <property type="term" value="F:endonuclease activity"/>
    <property type="evidence" value="ECO:0007669"/>
    <property type="project" value="UniProtKB-KW"/>
</dbReference>
<keyword evidence="4" id="KW-0378">Hydrolase</keyword>
<evidence type="ECO:0000256" key="3">
    <source>
        <dbReference type="ARBA" id="ARBA00022759"/>
    </source>
</evidence>
<evidence type="ECO:0000256" key="5">
    <source>
        <dbReference type="ARBA" id="ARBA00022884"/>
    </source>
</evidence>
<dbReference type="InterPro" id="IPR022990">
    <property type="entry name" value="SmrB-like"/>
</dbReference>
<dbReference type="InterPro" id="IPR002625">
    <property type="entry name" value="Smr_dom"/>
</dbReference>
<proteinExistence type="predicted"/>
<dbReference type="PANTHER" id="PTHR35562">
    <property type="entry name" value="DNA ENDONUCLEASE SMRA-RELATED"/>
    <property type="match status" value="1"/>
</dbReference>
<dbReference type="InterPro" id="IPR036063">
    <property type="entry name" value="Smr_dom_sf"/>
</dbReference>
<organism evidence="7 8">
    <name type="scientific">Glaciecola petra</name>
    <dbReference type="NCBI Taxonomy" id="3075602"/>
    <lineage>
        <taxon>Bacteria</taxon>
        <taxon>Pseudomonadati</taxon>
        <taxon>Pseudomonadota</taxon>
        <taxon>Gammaproteobacteria</taxon>
        <taxon>Alteromonadales</taxon>
        <taxon>Alteromonadaceae</taxon>
        <taxon>Glaciecola</taxon>
    </lineage>
</organism>
<dbReference type="PROSITE" id="PS50828">
    <property type="entry name" value="SMR"/>
    <property type="match status" value="1"/>
</dbReference>
<keyword evidence="5" id="KW-0694">RNA-binding</keyword>
<dbReference type="RefSeq" id="WP_311367396.1">
    <property type="nucleotide sequence ID" value="NZ_JAVRHX010000001.1"/>
</dbReference>
<evidence type="ECO:0000256" key="1">
    <source>
        <dbReference type="ARBA" id="ARBA00022722"/>
    </source>
</evidence>
<keyword evidence="3 7" id="KW-0255">Endonuclease</keyword>
<reference evidence="7 8" key="1">
    <citation type="submission" date="2023-09" db="EMBL/GenBank/DDBJ databases">
        <authorList>
            <person name="Rey-Velasco X."/>
        </authorList>
    </citation>
    <scope>NUCLEOTIDE SEQUENCE [LARGE SCALE GENOMIC DNA]</scope>
    <source>
        <strain evidence="7 8">P117</strain>
    </source>
</reference>
<name>A0ABU2ZNA4_9ALTE</name>
<evidence type="ECO:0000313" key="7">
    <source>
        <dbReference type="EMBL" id="MDT0593901.1"/>
    </source>
</evidence>
<dbReference type="Pfam" id="PF01713">
    <property type="entry name" value="Smr"/>
    <property type="match status" value="1"/>
</dbReference>
<gene>
    <name evidence="7" type="primary">smrB</name>
    <name evidence="7" type="ORF">RM552_03470</name>
</gene>
<feature type="domain" description="Smr" evidence="6">
    <location>
        <begin position="100"/>
        <end position="175"/>
    </location>
</feature>
<dbReference type="SUPFAM" id="SSF160443">
    <property type="entry name" value="SMR domain-like"/>
    <property type="match status" value="1"/>
</dbReference>
<evidence type="ECO:0000256" key="2">
    <source>
        <dbReference type="ARBA" id="ARBA00022730"/>
    </source>
</evidence>
<keyword evidence="2" id="KW-0699">rRNA-binding</keyword>
<dbReference type="NCBIfam" id="NF003432">
    <property type="entry name" value="PRK04946.1"/>
    <property type="match status" value="1"/>
</dbReference>
<dbReference type="Proteomes" id="UP001253545">
    <property type="component" value="Unassembled WGS sequence"/>
</dbReference>
<dbReference type="PANTHER" id="PTHR35562:SF1">
    <property type="entry name" value="UPF0115 PROTEIN YFCN"/>
    <property type="match status" value="1"/>
</dbReference>
<keyword evidence="8" id="KW-1185">Reference proteome</keyword>
<comment type="caution">
    <text evidence="7">The sequence shown here is derived from an EMBL/GenBank/DDBJ whole genome shotgun (WGS) entry which is preliminary data.</text>
</comment>
<sequence length="183" mass="20664">MNKNNSSDTDFASLFKDAKPVKQDRYVMSKKERMAQLALKKTKNVPKESRRESASIEISDEFEAYWPTDKPLKFFRDESDVGSEWVKKLSKGMVPPDLELDLHGLRANQAKQDILSAISEASKNNYTCIQIIHGHGNGILKYKTPNWLVQHPEVAAFVRAPKLYGGNSAILVLITKTLDNLKS</sequence>
<keyword evidence="1" id="KW-0540">Nuclease</keyword>
<evidence type="ECO:0000313" key="8">
    <source>
        <dbReference type="Proteomes" id="UP001253545"/>
    </source>
</evidence>
<accession>A0ABU2ZNA4</accession>
<protein>
    <submittedName>
        <fullName evidence="7">Endonuclease SmrB</fullName>
    </submittedName>
</protein>
<dbReference type="Gene3D" id="3.30.1370.110">
    <property type="match status" value="1"/>
</dbReference>